<sequence>MPKIMFPYSRVNFAGTRPLMLMETATIDIHVLMLCGFKPELLA</sequence>
<evidence type="ECO:0000313" key="1">
    <source>
        <dbReference type="EMBL" id="JAH63990.1"/>
    </source>
</evidence>
<dbReference type="EMBL" id="GBXM01044587">
    <property type="protein sequence ID" value="JAH63990.1"/>
    <property type="molecule type" value="Transcribed_RNA"/>
</dbReference>
<reference evidence="1" key="1">
    <citation type="submission" date="2014-11" db="EMBL/GenBank/DDBJ databases">
        <authorList>
            <person name="Amaro Gonzalez C."/>
        </authorList>
    </citation>
    <scope>NUCLEOTIDE SEQUENCE</scope>
</reference>
<dbReference type="AlphaFoldDB" id="A0A0E9UFI2"/>
<organism evidence="1">
    <name type="scientific">Anguilla anguilla</name>
    <name type="common">European freshwater eel</name>
    <name type="synonym">Muraena anguilla</name>
    <dbReference type="NCBI Taxonomy" id="7936"/>
    <lineage>
        <taxon>Eukaryota</taxon>
        <taxon>Metazoa</taxon>
        <taxon>Chordata</taxon>
        <taxon>Craniata</taxon>
        <taxon>Vertebrata</taxon>
        <taxon>Euteleostomi</taxon>
        <taxon>Actinopterygii</taxon>
        <taxon>Neopterygii</taxon>
        <taxon>Teleostei</taxon>
        <taxon>Anguilliformes</taxon>
        <taxon>Anguillidae</taxon>
        <taxon>Anguilla</taxon>
    </lineage>
</organism>
<reference evidence="1" key="2">
    <citation type="journal article" date="2015" name="Fish Shellfish Immunol.">
        <title>Early steps in the European eel (Anguilla anguilla)-Vibrio vulnificus interaction in the gills: Role of the RtxA13 toxin.</title>
        <authorList>
            <person name="Callol A."/>
            <person name="Pajuelo D."/>
            <person name="Ebbesson L."/>
            <person name="Teles M."/>
            <person name="MacKenzie S."/>
            <person name="Amaro C."/>
        </authorList>
    </citation>
    <scope>NUCLEOTIDE SEQUENCE</scope>
</reference>
<proteinExistence type="predicted"/>
<name>A0A0E9UFI2_ANGAN</name>
<protein>
    <submittedName>
        <fullName evidence="1">Uncharacterized protein</fullName>
    </submittedName>
</protein>
<accession>A0A0E9UFI2</accession>